<dbReference type="InterPro" id="IPR025452">
    <property type="entry name" value="DUF4218"/>
</dbReference>
<dbReference type="Pfam" id="PF13960">
    <property type="entry name" value="DUF4218"/>
    <property type="match status" value="1"/>
</dbReference>
<reference evidence="3" key="2">
    <citation type="journal article" date="2024" name="Plant">
        <title>Genomic evolution and insights into agronomic trait innovations of Sesamum species.</title>
        <authorList>
            <person name="Miao H."/>
            <person name="Wang L."/>
            <person name="Qu L."/>
            <person name="Liu H."/>
            <person name="Sun Y."/>
            <person name="Le M."/>
            <person name="Wang Q."/>
            <person name="Wei S."/>
            <person name="Zheng Y."/>
            <person name="Lin W."/>
            <person name="Duan Y."/>
            <person name="Cao H."/>
            <person name="Xiong S."/>
            <person name="Wang X."/>
            <person name="Wei L."/>
            <person name="Li C."/>
            <person name="Ma Q."/>
            <person name="Ju M."/>
            <person name="Zhao R."/>
            <person name="Li G."/>
            <person name="Mu C."/>
            <person name="Tian Q."/>
            <person name="Mei H."/>
            <person name="Zhang T."/>
            <person name="Gao T."/>
            <person name="Zhang H."/>
        </authorList>
    </citation>
    <scope>NUCLEOTIDE SEQUENCE</scope>
    <source>
        <strain evidence="3">K16</strain>
    </source>
</reference>
<sequence>MHLFDGTNGKVYRPKASYTVNKTQKKEVCSWAKSLKPPDGYSSNIARCVNDDECKFYRMKSHDCHVFMQRLLPIALQDVFPKPKLSIFFRDICSMVLCVEHMEQLKKNIVEILHKFEKIFHQGFFDSMEHLPIHLAYEAKSTNTRERRGRGRGRERGHGRGQGTHLHIPAESEELLGVESSQVGEHEQRTSSNSLPGAPDLDLHTEVDETIPVGSENDPIIGEPTDDVTSQNR</sequence>
<protein>
    <recommendedName>
        <fullName evidence="2">DUF4218 domain-containing protein</fullName>
    </recommendedName>
</protein>
<evidence type="ECO:0000256" key="1">
    <source>
        <dbReference type="SAM" id="MobiDB-lite"/>
    </source>
</evidence>
<evidence type="ECO:0000313" key="3">
    <source>
        <dbReference type="EMBL" id="KAK4406609.1"/>
    </source>
</evidence>
<dbReference type="PANTHER" id="PTHR48258">
    <property type="entry name" value="DUF4218 DOMAIN-CONTAINING PROTEIN-RELATED"/>
    <property type="match status" value="1"/>
</dbReference>
<feature type="domain" description="DUF4218" evidence="2">
    <location>
        <begin position="92"/>
        <end position="140"/>
    </location>
</feature>
<proteinExistence type="predicted"/>
<evidence type="ECO:0000313" key="4">
    <source>
        <dbReference type="Proteomes" id="UP001289374"/>
    </source>
</evidence>
<gene>
    <name evidence="3" type="ORF">Sango_0667400</name>
</gene>
<evidence type="ECO:0000259" key="2">
    <source>
        <dbReference type="Pfam" id="PF13960"/>
    </source>
</evidence>
<comment type="caution">
    <text evidence="3">The sequence shown here is derived from an EMBL/GenBank/DDBJ whole genome shotgun (WGS) entry which is preliminary data.</text>
</comment>
<accession>A0AAE2C2F8</accession>
<name>A0AAE2C2F8_9LAMI</name>
<dbReference type="AlphaFoldDB" id="A0AAE2C2F8"/>
<keyword evidence="4" id="KW-1185">Reference proteome</keyword>
<dbReference type="EMBL" id="JACGWL010000003">
    <property type="protein sequence ID" value="KAK4406609.1"/>
    <property type="molecule type" value="Genomic_DNA"/>
</dbReference>
<dbReference type="PANTHER" id="PTHR48258:SF3">
    <property type="entry name" value="FK506-BINDING PROTEIN 4-LIKE ISOFORM X1"/>
    <property type="match status" value="1"/>
</dbReference>
<reference evidence="3" key="1">
    <citation type="submission" date="2020-06" db="EMBL/GenBank/DDBJ databases">
        <authorList>
            <person name="Li T."/>
            <person name="Hu X."/>
            <person name="Zhang T."/>
            <person name="Song X."/>
            <person name="Zhang H."/>
            <person name="Dai N."/>
            <person name="Sheng W."/>
            <person name="Hou X."/>
            <person name="Wei L."/>
        </authorList>
    </citation>
    <scope>NUCLEOTIDE SEQUENCE</scope>
    <source>
        <strain evidence="3">K16</strain>
        <tissue evidence="3">Leaf</tissue>
    </source>
</reference>
<dbReference type="Proteomes" id="UP001289374">
    <property type="component" value="Unassembled WGS sequence"/>
</dbReference>
<feature type="region of interest" description="Disordered" evidence="1">
    <location>
        <begin position="142"/>
        <end position="233"/>
    </location>
</feature>
<organism evidence="3 4">
    <name type="scientific">Sesamum angolense</name>
    <dbReference type="NCBI Taxonomy" id="2727404"/>
    <lineage>
        <taxon>Eukaryota</taxon>
        <taxon>Viridiplantae</taxon>
        <taxon>Streptophyta</taxon>
        <taxon>Embryophyta</taxon>
        <taxon>Tracheophyta</taxon>
        <taxon>Spermatophyta</taxon>
        <taxon>Magnoliopsida</taxon>
        <taxon>eudicotyledons</taxon>
        <taxon>Gunneridae</taxon>
        <taxon>Pentapetalae</taxon>
        <taxon>asterids</taxon>
        <taxon>lamiids</taxon>
        <taxon>Lamiales</taxon>
        <taxon>Pedaliaceae</taxon>
        <taxon>Sesamum</taxon>
    </lineage>
</organism>